<organism evidence="4 5">
    <name type="scientific">Cucurbita argyrosperma subsp. sororia</name>
    <dbReference type="NCBI Taxonomy" id="37648"/>
    <lineage>
        <taxon>Eukaryota</taxon>
        <taxon>Viridiplantae</taxon>
        <taxon>Streptophyta</taxon>
        <taxon>Embryophyta</taxon>
        <taxon>Tracheophyta</taxon>
        <taxon>Spermatophyta</taxon>
        <taxon>Magnoliopsida</taxon>
        <taxon>eudicotyledons</taxon>
        <taxon>Gunneridae</taxon>
        <taxon>Pentapetalae</taxon>
        <taxon>rosids</taxon>
        <taxon>fabids</taxon>
        <taxon>Cucurbitales</taxon>
        <taxon>Cucurbitaceae</taxon>
        <taxon>Cucurbiteae</taxon>
        <taxon>Cucurbita</taxon>
    </lineage>
</organism>
<dbReference type="PIRSF" id="PIRSF001413">
    <property type="entry name" value="Trp_syn_beta"/>
    <property type="match status" value="1"/>
</dbReference>
<evidence type="ECO:0000256" key="2">
    <source>
        <dbReference type="ARBA" id="ARBA00022898"/>
    </source>
</evidence>
<accession>A0AAV6M119</accession>
<dbReference type="AlphaFoldDB" id="A0AAV6M119"/>
<dbReference type="InterPro" id="IPR001926">
    <property type="entry name" value="TrpB-like_PALP"/>
</dbReference>
<dbReference type="GO" id="GO:0005737">
    <property type="term" value="C:cytoplasm"/>
    <property type="evidence" value="ECO:0007669"/>
    <property type="project" value="TreeGrafter"/>
</dbReference>
<name>A0AAV6M119_9ROSI</name>
<dbReference type="PANTHER" id="PTHR48077:SF4">
    <property type="entry name" value="TRYPTOPHAN SYNTHASE"/>
    <property type="match status" value="1"/>
</dbReference>
<proteinExistence type="predicted"/>
<feature type="domain" description="Tryptophan synthase beta chain-like PALP" evidence="3">
    <location>
        <begin position="77"/>
        <end position="395"/>
    </location>
</feature>
<keyword evidence="5" id="KW-1185">Reference proteome</keyword>
<dbReference type="InterPro" id="IPR023026">
    <property type="entry name" value="Trp_synth_beta/beta-like"/>
</dbReference>
<keyword evidence="2" id="KW-0663">Pyridoxal phosphate</keyword>
<feature type="non-terminal residue" evidence="4">
    <location>
        <position position="1"/>
    </location>
</feature>
<reference evidence="4 5" key="1">
    <citation type="journal article" date="2021" name="Hortic Res">
        <title>The domestication of Cucurbita argyrosperma as revealed by the genome of its wild relative.</title>
        <authorList>
            <person name="Barrera-Redondo J."/>
            <person name="Sanchez-de la Vega G."/>
            <person name="Aguirre-Liguori J.A."/>
            <person name="Castellanos-Morales G."/>
            <person name="Gutierrez-Guerrero Y.T."/>
            <person name="Aguirre-Dugua X."/>
            <person name="Aguirre-Planter E."/>
            <person name="Tenaillon M.I."/>
            <person name="Lira-Saade R."/>
            <person name="Eguiarte L.E."/>
        </authorList>
    </citation>
    <scope>NUCLEOTIDE SEQUENCE [LARGE SCALE GENOMIC DNA]</scope>
    <source>
        <strain evidence="4">JBR-2021</strain>
    </source>
</reference>
<evidence type="ECO:0000313" key="5">
    <source>
        <dbReference type="Proteomes" id="UP000685013"/>
    </source>
</evidence>
<dbReference type="GO" id="GO:0004834">
    <property type="term" value="F:tryptophan synthase activity"/>
    <property type="evidence" value="ECO:0007669"/>
    <property type="project" value="InterPro"/>
</dbReference>
<dbReference type="EMBL" id="JAGKQH010000018">
    <property type="protein sequence ID" value="KAG6573204.1"/>
    <property type="molecule type" value="Genomic_DNA"/>
</dbReference>
<dbReference type="Pfam" id="PF00291">
    <property type="entry name" value="PALP"/>
    <property type="match status" value="1"/>
</dbReference>
<evidence type="ECO:0000313" key="4">
    <source>
        <dbReference type="EMBL" id="KAG6573204.1"/>
    </source>
</evidence>
<gene>
    <name evidence="4" type="primary">TSB1-2</name>
    <name evidence="4" type="ORF">SDJN03_27091</name>
</gene>
<comment type="cofactor">
    <cofactor evidence="1">
        <name>pyridoxal 5'-phosphate</name>
        <dbReference type="ChEBI" id="CHEBI:597326"/>
    </cofactor>
</comment>
<dbReference type="Proteomes" id="UP000685013">
    <property type="component" value="Chromosome 18"/>
</dbReference>
<evidence type="ECO:0000256" key="1">
    <source>
        <dbReference type="ARBA" id="ARBA00001933"/>
    </source>
</evidence>
<sequence length="398" mass="43604">MASNIVSKNAALTNQLDAGRAIARSQVKLGRGIGLLSFRATKKPMASIKMQLGDEKNSINPGGHLEELEVAQRDFVAGETPLYYAESLTKHYKDKKGKGPEIYIKREDLNPCGAHMMNNAIAQVMIAKRMGRRRVVAATGGGQHGVATAAACVKHKLECTIFMGSEDIKKQSSNVKLMEKLGAKISLVEGNFREALLEVIKVYADNRETIYYLAGTVVGPHPCPEMVRGFQSVIGKETRRQAMEKWGGKPNMIVACIGSGSNALGLFNEFKEEDVRLIGVEAAGIGSERHDDVNHGNLSDILKHAEGSIFNRPSISAALEDLDDLKVLIDLKHLNETHRVEFHTVQDEEAMEAHKRVYELEGINPPFEAAHAFAYLDKLCPTLSDGWKVVVNCSGRGD</sequence>
<comment type="caution">
    <text evidence="4">The sequence shown here is derived from an EMBL/GenBank/DDBJ whole genome shotgun (WGS) entry which is preliminary data.</text>
</comment>
<protein>
    <submittedName>
        <fullName evidence="4">Tryptophan synthase beta chain 1</fullName>
    </submittedName>
</protein>
<dbReference type="PANTHER" id="PTHR48077">
    <property type="entry name" value="TRYPTOPHAN SYNTHASE-RELATED"/>
    <property type="match status" value="1"/>
</dbReference>
<evidence type="ECO:0000259" key="3">
    <source>
        <dbReference type="Pfam" id="PF00291"/>
    </source>
</evidence>